<proteinExistence type="predicted"/>
<feature type="domain" description="Transposase IS701-like DDE" evidence="1">
    <location>
        <begin position="19"/>
        <end position="217"/>
    </location>
</feature>
<dbReference type="PANTHER" id="PTHR33627:SF1">
    <property type="entry name" value="TRANSPOSASE"/>
    <property type="match status" value="1"/>
</dbReference>
<protein>
    <submittedName>
        <fullName evidence="2">IS701 family transposase</fullName>
    </submittedName>
</protein>
<dbReference type="NCBIfam" id="NF033540">
    <property type="entry name" value="transpos_IS701"/>
    <property type="match status" value="1"/>
</dbReference>
<comment type="caution">
    <text evidence="2">The sequence shown here is derived from an EMBL/GenBank/DDBJ whole genome shotgun (WGS) entry which is preliminary data.</text>
</comment>
<dbReference type="InterPro" id="IPR039365">
    <property type="entry name" value="IS701-like"/>
</dbReference>
<evidence type="ECO:0000313" key="3">
    <source>
        <dbReference type="Proteomes" id="UP000705823"/>
    </source>
</evidence>
<reference evidence="2" key="1">
    <citation type="submission" date="2019-02" db="EMBL/GenBank/DDBJ databases">
        <title>Halonotius sp. a new haloarchaeum isolated from saline soil.</title>
        <authorList>
            <person name="Duran-Viseras A."/>
            <person name="Sanchez-Porro C."/>
            <person name="Ventosa A."/>
        </authorList>
    </citation>
    <scope>NUCLEOTIDE SEQUENCE</scope>
    <source>
        <strain evidence="2">F15B</strain>
    </source>
</reference>
<dbReference type="AlphaFoldDB" id="A0A8J8P5T4"/>
<dbReference type="InterPro" id="IPR012337">
    <property type="entry name" value="RNaseH-like_sf"/>
</dbReference>
<dbReference type="EMBL" id="RKLU01000008">
    <property type="protein sequence ID" value="TQQ78746.1"/>
    <property type="molecule type" value="Genomic_DNA"/>
</dbReference>
<dbReference type="OrthoDB" id="194318at2157"/>
<gene>
    <name evidence="2" type="ORF">EGH24_12945</name>
</gene>
<dbReference type="PANTHER" id="PTHR33627">
    <property type="entry name" value="TRANSPOSASE"/>
    <property type="match status" value="1"/>
</dbReference>
<keyword evidence="3" id="KW-1185">Reference proteome</keyword>
<accession>A0A8J8P5T4</accession>
<name>A0A8J8P5T4_9EURY</name>
<dbReference type="Pfam" id="PF13546">
    <property type="entry name" value="DDE_5"/>
    <property type="match status" value="1"/>
</dbReference>
<organism evidence="2 3">
    <name type="scientific">Halonotius terrestris</name>
    <dbReference type="NCBI Taxonomy" id="2487750"/>
    <lineage>
        <taxon>Archaea</taxon>
        <taxon>Methanobacteriati</taxon>
        <taxon>Methanobacteriota</taxon>
        <taxon>Stenosarchaea group</taxon>
        <taxon>Halobacteria</taxon>
        <taxon>Halobacteriales</taxon>
        <taxon>Haloferacaceae</taxon>
        <taxon>Halonotius</taxon>
    </lineage>
</organism>
<evidence type="ECO:0000313" key="2">
    <source>
        <dbReference type="EMBL" id="TQQ78746.1"/>
    </source>
</evidence>
<evidence type="ECO:0000259" key="1">
    <source>
        <dbReference type="Pfam" id="PF13546"/>
    </source>
</evidence>
<dbReference type="SUPFAM" id="SSF53098">
    <property type="entry name" value="Ribonuclease H-like"/>
    <property type="match status" value="1"/>
</dbReference>
<sequence length="409" mass="47037">MMPITKFLSCTRVFDEFESLSPAQRHHAKTYAAGLVAASNKTVAGIAREVLPAQGKRALNKFLTQYDWDEQEFNHERLEELQKHGETRWSQDGYIILDDTITEKTGDEVPGVGRFYDHAEGDTVWGQDLIYAFYADDKTAYPLTFRLYEQQDDEDDDHDTQYDLAREIVTELEEEVGVPADTYFFDSWFAHDSDLPEHIESYDKDWIGPLRSNRQVTYGGEEIRVDALAERIDTVERDVDDDTYHIWTKKLPVSQLGDVKLVIAEKETDEDEDEETPVKYLATNKIDAPTEHVIRSYGMRWRIETFFEDSKQDLGLGDCEMQTDEGASRHWHLLMAAYSLVRLDPESSALGTVRSKASSLRANLEHSLKETVYNLLSWVRDNDDRGVDDLMEEIDHLFVHSTADANVQS</sequence>
<dbReference type="InterPro" id="IPR038721">
    <property type="entry name" value="IS701-like_DDE_dom"/>
</dbReference>
<dbReference type="RefSeq" id="WP_142980557.1">
    <property type="nucleotide sequence ID" value="NZ_RKLU01000008.1"/>
</dbReference>
<dbReference type="Proteomes" id="UP000705823">
    <property type="component" value="Unassembled WGS sequence"/>
</dbReference>